<sequence length="74" mass="8308">MGNGYHAKLRDSFCPLPVRSVELALLTYLDTWTVRLHGLCGPQHIFYSSRLLAGVHGGGLIRTWPLARVSYRVL</sequence>
<name>A0AAD5RDF6_PARTN</name>
<dbReference type="AlphaFoldDB" id="A0AAD5RDF6"/>
<reference evidence="1" key="1">
    <citation type="submission" date="2021-06" db="EMBL/GenBank/DDBJ databases">
        <title>Parelaphostrongylus tenuis whole genome reference sequence.</title>
        <authorList>
            <person name="Garwood T.J."/>
            <person name="Larsen P.A."/>
            <person name="Fountain-Jones N.M."/>
            <person name="Garbe J.R."/>
            <person name="Macchietto M.G."/>
            <person name="Kania S.A."/>
            <person name="Gerhold R.W."/>
            <person name="Richards J.E."/>
            <person name="Wolf T.M."/>
        </authorList>
    </citation>
    <scope>NUCLEOTIDE SEQUENCE</scope>
    <source>
        <strain evidence="1">MNPRO001-30</strain>
        <tissue evidence="1">Meninges</tissue>
    </source>
</reference>
<keyword evidence="2" id="KW-1185">Reference proteome</keyword>
<accession>A0AAD5RDF6</accession>
<comment type="caution">
    <text evidence="1">The sequence shown here is derived from an EMBL/GenBank/DDBJ whole genome shotgun (WGS) entry which is preliminary data.</text>
</comment>
<organism evidence="1 2">
    <name type="scientific">Parelaphostrongylus tenuis</name>
    <name type="common">Meningeal worm</name>
    <dbReference type="NCBI Taxonomy" id="148309"/>
    <lineage>
        <taxon>Eukaryota</taxon>
        <taxon>Metazoa</taxon>
        <taxon>Ecdysozoa</taxon>
        <taxon>Nematoda</taxon>
        <taxon>Chromadorea</taxon>
        <taxon>Rhabditida</taxon>
        <taxon>Rhabditina</taxon>
        <taxon>Rhabditomorpha</taxon>
        <taxon>Strongyloidea</taxon>
        <taxon>Metastrongylidae</taxon>
        <taxon>Parelaphostrongylus</taxon>
    </lineage>
</organism>
<dbReference type="Proteomes" id="UP001196413">
    <property type="component" value="Unassembled WGS sequence"/>
</dbReference>
<dbReference type="EMBL" id="JAHQIW010007390">
    <property type="protein sequence ID" value="KAJ1374056.1"/>
    <property type="molecule type" value="Genomic_DNA"/>
</dbReference>
<gene>
    <name evidence="1" type="ORF">KIN20_036649</name>
</gene>
<evidence type="ECO:0000313" key="2">
    <source>
        <dbReference type="Proteomes" id="UP001196413"/>
    </source>
</evidence>
<evidence type="ECO:0000313" key="1">
    <source>
        <dbReference type="EMBL" id="KAJ1374056.1"/>
    </source>
</evidence>
<protein>
    <submittedName>
        <fullName evidence="1">Uncharacterized protein</fullName>
    </submittedName>
</protein>
<proteinExistence type="predicted"/>